<evidence type="ECO:0000313" key="3">
    <source>
        <dbReference type="Proteomes" id="UP001060504"/>
    </source>
</evidence>
<dbReference type="Pfam" id="PF00903">
    <property type="entry name" value="Glyoxalase"/>
    <property type="match status" value="1"/>
</dbReference>
<evidence type="ECO:0000313" key="2">
    <source>
        <dbReference type="EMBL" id="GJF13103.1"/>
    </source>
</evidence>
<evidence type="ECO:0000259" key="1">
    <source>
        <dbReference type="Pfam" id="PF00903"/>
    </source>
</evidence>
<protein>
    <recommendedName>
        <fullName evidence="1">Glyoxalase/fosfomycin resistance/dioxygenase domain-containing protein</fullName>
    </recommendedName>
</protein>
<feature type="domain" description="Glyoxalase/fosfomycin resistance/dioxygenase" evidence="1">
    <location>
        <begin position="20"/>
        <end position="103"/>
    </location>
</feature>
<sequence length="151" mass="16509">MTSAKSEVNPALTENATVRVASTVMRVVDVGRMVDFYCDVFACRVSVREPDAALLLAPDGFQIYLYEKDSARHPGVGAIGVEYLTWSTDSEAELARITERLRTYDPAPYVHTENGVKFVEACKPDHGRVIVACPGPGLLPREGIAARLRGQ</sequence>
<proteinExistence type="predicted"/>
<keyword evidence="3" id="KW-1185">Reference proteome</keyword>
<name>A0ABQ4V9S5_9MYCO</name>
<dbReference type="SUPFAM" id="SSF54593">
    <property type="entry name" value="Glyoxalase/Bleomycin resistance protein/Dihydroxybiphenyl dioxygenase"/>
    <property type="match status" value="1"/>
</dbReference>
<reference evidence="2 3" key="1">
    <citation type="submission" date="2021-08" db="EMBL/GenBank/DDBJ databases">
        <title>Draft genome sequence of Mycolicibacterium sp. NGTWS1702 strain.</title>
        <authorList>
            <person name="Matsumoto M."/>
            <person name="Tang B.C.C."/>
            <person name="Machida Y."/>
            <person name="Matoyama H."/>
            <person name="Kishihara T."/>
            <person name="Sato S."/>
            <person name="Kondo I."/>
            <person name="Sano M."/>
            <person name="Kato G."/>
        </authorList>
    </citation>
    <scope>NUCLEOTIDE SEQUENCE [LARGE SCALE GENOMIC DNA]</scope>
    <source>
        <strain evidence="2 3">NGTWSNA01</strain>
    </source>
</reference>
<dbReference type="InterPro" id="IPR004360">
    <property type="entry name" value="Glyas_Fos-R_dOase_dom"/>
</dbReference>
<organism evidence="2 3">
    <name type="scientific">Mycolicibacterium cyprinidarum</name>
    <dbReference type="NCBI Taxonomy" id="2860311"/>
    <lineage>
        <taxon>Bacteria</taxon>
        <taxon>Bacillati</taxon>
        <taxon>Actinomycetota</taxon>
        <taxon>Actinomycetes</taxon>
        <taxon>Mycobacteriales</taxon>
        <taxon>Mycobacteriaceae</taxon>
        <taxon>Mycolicibacterium</taxon>
    </lineage>
</organism>
<dbReference type="Gene3D" id="3.10.180.10">
    <property type="entry name" value="2,3-Dihydroxybiphenyl 1,2-Dioxygenase, domain 1"/>
    <property type="match status" value="1"/>
</dbReference>
<gene>
    <name evidence="2" type="ORF">NGTWS1702_12930</name>
</gene>
<dbReference type="EMBL" id="BPRH01001368">
    <property type="protein sequence ID" value="GJF13103.1"/>
    <property type="molecule type" value="Genomic_DNA"/>
</dbReference>
<dbReference type="InterPro" id="IPR029068">
    <property type="entry name" value="Glyas_Bleomycin-R_OHBP_Dase"/>
</dbReference>
<comment type="caution">
    <text evidence="2">The sequence shown here is derived from an EMBL/GenBank/DDBJ whole genome shotgun (WGS) entry which is preliminary data.</text>
</comment>
<accession>A0ABQ4V9S5</accession>
<dbReference type="Proteomes" id="UP001060504">
    <property type="component" value="Unassembled WGS sequence"/>
</dbReference>